<keyword evidence="1" id="KW-1133">Transmembrane helix</keyword>
<accession>A0A497JF43</accession>
<feature type="transmembrane region" description="Helical" evidence="1">
    <location>
        <begin position="40"/>
        <end position="59"/>
    </location>
</feature>
<feature type="transmembrane region" description="Helical" evidence="1">
    <location>
        <begin position="71"/>
        <end position="88"/>
    </location>
</feature>
<evidence type="ECO:0000256" key="1">
    <source>
        <dbReference type="SAM" id="Phobius"/>
    </source>
</evidence>
<evidence type="ECO:0000313" key="2">
    <source>
        <dbReference type="EMBL" id="RLG68984.1"/>
    </source>
</evidence>
<organism evidence="2 3">
    <name type="scientific">Candidatus Iainarchaeum sp</name>
    <dbReference type="NCBI Taxonomy" id="3101447"/>
    <lineage>
        <taxon>Archaea</taxon>
        <taxon>Candidatus Iainarchaeota</taxon>
        <taxon>Candidatus Iainarchaeia</taxon>
        <taxon>Candidatus Iainarchaeales</taxon>
        <taxon>Candidatus Iainarchaeaceae</taxon>
        <taxon>Candidatus Iainarchaeum</taxon>
    </lineage>
</organism>
<dbReference type="Proteomes" id="UP000277633">
    <property type="component" value="Unassembled WGS sequence"/>
</dbReference>
<reference evidence="2 3" key="1">
    <citation type="submission" date="2018-06" db="EMBL/GenBank/DDBJ databases">
        <title>Extensive metabolic versatility and redundancy in microbially diverse, dynamic hydrothermal sediments.</title>
        <authorList>
            <person name="Dombrowski N."/>
            <person name="Teske A."/>
            <person name="Baker B.J."/>
        </authorList>
    </citation>
    <scope>NUCLEOTIDE SEQUENCE [LARGE SCALE GENOMIC DNA]</scope>
    <source>
        <strain evidence="2">B9_G13</strain>
    </source>
</reference>
<comment type="caution">
    <text evidence="2">The sequence shown here is derived from an EMBL/GenBank/DDBJ whole genome shotgun (WGS) entry which is preliminary data.</text>
</comment>
<keyword evidence="1" id="KW-0472">Membrane</keyword>
<name>A0A497JF43_9ARCH</name>
<gene>
    <name evidence="2" type="ORF">DRO07_02855</name>
</gene>
<dbReference type="EMBL" id="QMWO01000106">
    <property type="protein sequence ID" value="RLG68984.1"/>
    <property type="molecule type" value="Genomic_DNA"/>
</dbReference>
<evidence type="ECO:0000313" key="3">
    <source>
        <dbReference type="Proteomes" id="UP000277633"/>
    </source>
</evidence>
<proteinExistence type="predicted"/>
<sequence length="209" mass="23832">MRETNLKSVAFVLLIFISFFLTATLYGYCPSGTCLDYVRFIHPLVVPISLLAAFSSWKISERISHKLKLRNEHFLLVLLIVLFLTGGFQPKMSLFKDARKDMPRAEALYFKAVELVPNGCTVISPLYLITVSDALPNNKRKAVNLWLISGSTIPIVDSLLKESDCVYLIEGCFENNLFKEGHNYLKKFDKSFVARVEEKGRSVLIYRIK</sequence>
<dbReference type="AlphaFoldDB" id="A0A497JF43"/>
<protein>
    <submittedName>
        <fullName evidence="2">Uncharacterized protein</fullName>
    </submittedName>
</protein>
<keyword evidence="1" id="KW-0812">Transmembrane</keyword>
<feature type="transmembrane region" description="Helical" evidence="1">
    <location>
        <begin position="9"/>
        <end position="28"/>
    </location>
</feature>